<evidence type="ECO:0000259" key="4">
    <source>
        <dbReference type="PROSITE" id="PS01186"/>
    </source>
</evidence>
<accession>A0AAE1FSH0</accession>
<keyword evidence="2" id="KW-0472">Membrane</keyword>
<evidence type="ECO:0000256" key="2">
    <source>
        <dbReference type="SAM" id="Phobius"/>
    </source>
</evidence>
<dbReference type="EMBL" id="JAWQEG010001500">
    <property type="protein sequence ID" value="KAK3879049.1"/>
    <property type="molecule type" value="Genomic_DNA"/>
</dbReference>
<feature type="transmembrane region" description="Helical" evidence="2">
    <location>
        <begin position="241"/>
        <end position="263"/>
    </location>
</feature>
<feature type="region of interest" description="Disordered" evidence="1">
    <location>
        <begin position="296"/>
        <end position="389"/>
    </location>
</feature>
<feature type="domain" description="EGF-like" evidence="4">
    <location>
        <begin position="105"/>
        <end position="118"/>
    </location>
</feature>
<comment type="caution">
    <text evidence="5">The sequence shown here is derived from an EMBL/GenBank/DDBJ whole genome shotgun (WGS) entry which is preliminary data.</text>
</comment>
<gene>
    <name evidence="5" type="ORF">Pcinc_016357</name>
</gene>
<keyword evidence="3" id="KW-0732">Signal</keyword>
<protein>
    <recommendedName>
        <fullName evidence="4">EGF-like domain-containing protein</fullName>
    </recommendedName>
</protein>
<feature type="compositionally biased region" description="Low complexity" evidence="1">
    <location>
        <begin position="359"/>
        <end position="377"/>
    </location>
</feature>
<dbReference type="InterPro" id="IPR000742">
    <property type="entry name" value="EGF"/>
</dbReference>
<sequence length="389" mass="42530">MSDNRNLALVLGAAFQILVTQLQGIYGNRIGDKCEKNWECVDYYGETMCHSEGYCTCTHPELLYYTLMALAPRCDFIVLGEFEKGKRCTHSSCGEDATCKANGLCECNPGFIKMGDDCVRGVPVAALDHCDDGGYELDKVGYVSYCDAMKNTYCLIDRCICSEGYYLNFNTGRCERVSSYLQRYGFSDYKGKFGMYCHSYELACLRGLTCNYQTSKCDCPSGCSYMEETASCDCNQSVGSVLGGCVGAIIVVIILGCIIKIIFNRYLKKRQGVNHSNQPVSSTNAQGSYHLTPTYYPQPTAPVAGSPQFPNTTPTPSSHAPSPMLSPSHTLGPVEPSRPQPYNPALTQSTNPYDVPPAYNSLFPSNSNSSSLPAYNPSFPPQDTKPSAP</sequence>
<keyword evidence="2" id="KW-1133">Transmembrane helix</keyword>
<keyword evidence="6" id="KW-1185">Reference proteome</keyword>
<evidence type="ECO:0000256" key="1">
    <source>
        <dbReference type="SAM" id="MobiDB-lite"/>
    </source>
</evidence>
<evidence type="ECO:0000313" key="5">
    <source>
        <dbReference type="EMBL" id="KAK3879049.1"/>
    </source>
</evidence>
<proteinExistence type="predicted"/>
<name>A0AAE1FSH0_PETCI</name>
<keyword evidence="2" id="KW-0812">Transmembrane</keyword>
<dbReference type="AlphaFoldDB" id="A0AAE1FSH0"/>
<dbReference type="Proteomes" id="UP001286313">
    <property type="component" value="Unassembled WGS sequence"/>
</dbReference>
<feature type="chain" id="PRO_5042129583" description="EGF-like domain-containing protein" evidence="3">
    <location>
        <begin position="28"/>
        <end position="389"/>
    </location>
</feature>
<reference evidence="5" key="1">
    <citation type="submission" date="2023-10" db="EMBL/GenBank/DDBJ databases">
        <title>Genome assemblies of two species of porcelain crab, Petrolisthes cinctipes and Petrolisthes manimaculis (Anomura: Porcellanidae).</title>
        <authorList>
            <person name="Angst P."/>
        </authorList>
    </citation>
    <scope>NUCLEOTIDE SEQUENCE</scope>
    <source>
        <strain evidence="5">PB745_01</strain>
        <tissue evidence="5">Gill</tissue>
    </source>
</reference>
<feature type="signal peptide" evidence="3">
    <location>
        <begin position="1"/>
        <end position="27"/>
    </location>
</feature>
<dbReference type="PROSITE" id="PS01186">
    <property type="entry name" value="EGF_2"/>
    <property type="match status" value="1"/>
</dbReference>
<feature type="compositionally biased region" description="Low complexity" evidence="1">
    <location>
        <begin position="310"/>
        <end position="323"/>
    </location>
</feature>
<evidence type="ECO:0000313" key="6">
    <source>
        <dbReference type="Proteomes" id="UP001286313"/>
    </source>
</evidence>
<evidence type="ECO:0000256" key="3">
    <source>
        <dbReference type="SAM" id="SignalP"/>
    </source>
</evidence>
<organism evidence="5 6">
    <name type="scientific">Petrolisthes cinctipes</name>
    <name type="common">Flat porcelain crab</name>
    <dbReference type="NCBI Taxonomy" id="88211"/>
    <lineage>
        <taxon>Eukaryota</taxon>
        <taxon>Metazoa</taxon>
        <taxon>Ecdysozoa</taxon>
        <taxon>Arthropoda</taxon>
        <taxon>Crustacea</taxon>
        <taxon>Multicrustacea</taxon>
        <taxon>Malacostraca</taxon>
        <taxon>Eumalacostraca</taxon>
        <taxon>Eucarida</taxon>
        <taxon>Decapoda</taxon>
        <taxon>Pleocyemata</taxon>
        <taxon>Anomura</taxon>
        <taxon>Galatheoidea</taxon>
        <taxon>Porcellanidae</taxon>
        <taxon>Petrolisthes</taxon>
    </lineage>
</organism>